<evidence type="ECO:0000313" key="7">
    <source>
        <dbReference type="EMBL" id="MCB5227438.1"/>
    </source>
</evidence>
<evidence type="ECO:0000256" key="2">
    <source>
        <dbReference type="ARBA" id="ARBA00022487"/>
    </source>
</evidence>
<evidence type="ECO:0000256" key="6">
    <source>
        <dbReference type="RuleBase" id="RU363068"/>
    </source>
</evidence>
<evidence type="ECO:0000256" key="5">
    <source>
        <dbReference type="NCBIfam" id="TIGR02821"/>
    </source>
</evidence>
<dbReference type="RefSeq" id="WP_226751505.1">
    <property type="nucleotide sequence ID" value="NZ_JAEINI020000007.1"/>
</dbReference>
<comment type="similarity">
    <text evidence="1 6">Belongs to the esterase D family.</text>
</comment>
<keyword evidence="3 6" id="KW-0378">Hydrolase</keyword>
<dbReference type="PANTHER" id="PTHR10061">
    <property type="entry name" value="S-FORMYLGLUTATHIONE HYDROLASE"/>
    <property type="match status" value="1"/>
</dbReference>
<protein>
    <recommendedName>
        <fullName evidence="5 6">S-formylglutathione hydrolase</fullName>
        <ecNumber evidence="5 6">3.1.2.12</ecNumber>
    </recommendedName>
</protein>
<dbReference type="GO" id="GO:0018738">
    <property type="term" value="F:S-formylglutathione hydrolase activity"/>
    <property type="evidence" value="ECO:0007669"/>
    <property type="project" value="UniProtKB-EC"/>
</dbReference>
<dbReference type="Pfam" id="PF00756">
    <property type="entry name" value="Esterase"/>
    <property type="match status" value="1"/>
</dbReference>
<evidence type="ECO:0000313" key="8">
    <source>
        <dbReference type="Proteomes" id="UP000633814"/>
    </source>
</evidence>
<name>A0ABS8C522_9ALTE</name>
<dbReference type="InterPro" id="IPR029058">
    <property type="entry name" value="AB_hydrolase_fold"/>
</dbReference>
<comment type="caution">
    <text evidence="7">The sequence shown here is derived from an EMBL/GenBank/DDBJ whole genome shotgun (WGS) entry which is preliminary data.</text>
</comment>
<dbReference type="Gene3D" id="3.40.50.1820">
    <property type="entry name" value="alpha/beta hydrolase"/>
    <property type="match status" value="1"/>
</dbReference>
<reference evidence="7 8" key="1">
    <citation type="submission" date="2021-10" db="EMBL/GenBank/DDBJ databases">
        <title>Alishewanella koreense sp. nov. isolated from seawater of southwestern coast in South Korea and the proposal for the reclassification of Rheinheimera perlucida and Rheinheimera tuosuensis as Arsukibacterium perlucida and Arsukibacterium tuosuensis.</title>
        <authorList>
            <person name="Kim K.H."/>
            <person name="Ruan W."/>
            <person name="Kim K.R."/>
            <person name="Baek J.H."/>
            <person name="Jeon C.O."/>
        </authorList>
    </citation>
    <scope>NUCLEOTIDE SEQUENCE [LARGE SCALE GENOMIC DNA]</scope>
    <source>
        <strain evidence="7 8">16-MA</strain>
    </source>
</reference>
<dbReference type="InterPro" id="IPR000801">
    <property type="entry name" value="Esterase-like"/>
</dbReference>
<dbReference type="EC" id="3.1.2.12" evidence="5 6"/>
<evidence type="ECO:0000256" key="3">
    <source>
        <dbReference type="ARBA" id="ARBA00022801"/>
    </source>
</evidence>
<accession>A0ABS8C522</accession>
<dbReference type="SUPFAM" id="SSF53474">
    <property type="entry name" value="alpha/beta-Hydrolases"/>
    <property type="match status" value="1"/>
</dbReference>
<keyword evidence="8" id="KW-1185">Reference proteome</keyword>
<sequence length="287" mass="31280">MTTSSALIAVSEQRCFGGKQLRFKHQSAVLHCEMQFSVFLPPQAELHKVPALYWLSGLTCTDENFSSKAGAQRVAAELGLALIMPDTSPRGADVADDPDGAYDFGLGAGFYVNATEAPFAAHYQMYDYILQELPALLQAELPLSAAKAISGHSMGGHGALVIGLRNNAEYRSISAFSPICHPMNCTWGQKALRGYLGDDETKWQQYDAAYLLAKQGSQLPILVDQGLSDNFYPAQLQTDSLVKAAEQAGVAAEIRLQAGYDHSYYFIASFIEQHLRFHARHLGLTSA</sequence>
<dbReference type="Proteomes" id="UP000633814">
    <property type="component" value="Unassembled WGS sequence"/>
</dbReference>
<dbReference type="EMBL" id="JAEINI020000007">
    <property type="protein sequence ID" value="MCB5227438.1"/>
    <property type="molecule type" value="Genomic_DNA"/>
</dbReference>
<keyword evidence="2 6" id="KW-0719">Serine esterase</keyword>
<evidence type="ECO:0000256" key="1">
    <source>
        <dbReference type="ARBA" id="ARBA00005622"/>
    </source>
</evidence>
<gene>
    <name evidence="7" type="primary">fghA</name>
    <name evidence="7" type="ORF">JAO78_011515</name>
</gene>
<dbReference type="NCBIfam" id="TIGR02821">
    <property type="entry name" value="fghA_ester_D"/>
    <property type="match status" value="1"/>
</dbReference>
<comment type="catalytic activity">
    <reaction evidence="4 6">
        <text>S-formylglutathione + H2O = formate + glutathione + H(+)</text>
        <dbReference type="Rhea" id="RHEA:14961"/>
        <dbReference type="ChEBI" id="CHEBI:15377"/>
        <dbReference type="ChEBI" id="CHEBI:15378"/>
        <dbReference type="ChEBI" id="CHEBI:15740"/>
        <dbReference type="ChEBI" id="CHEBI:57688"/>
        <dbReference type="ChEBI" id="CHEBI:57925"/>
        <dbReference type="EC" id="3.1.2.12"/>
    </reaction>
</comment>
<proteinExistence type="inferred from homology"/>
<evidence type="ECO:0000256" key="4">
    <source>
        <dbReference type="ARBA" id="ARBA00047590"/>
    </source>
</evidence>
<organism evidence="7 8">
    <name type="scientific">Alishewanella maricola</name>
    <dbReference type="NCBI Taxonomy" id="2795740"/>
    <lineage>
        <taxon>Bacteria</taxon>
        <taxon>Pseudomonadati</taxon>
        <taxon>Pseudomonadota</taxon>
        <taxon>Gammaproteobacteria</taxon>
        <taxon>Alteromonadales</taxon>
        <taxon>Alteromonadaceae</taxon>
        <taxon>Alishewanella</taxon>
    </lineage>
</organism>
<comment type="function">
    <text evidence="6">Serine hydrolase involved in the detoxification of formaldehyde.</text>
</comment>
<dbReference type="InterPro" id="IPR014186">
    <property type="entry name" value="S-formylglutathione_hydrol"/>
</dbReference>
<dbReference type="PANTHER" id="PTHR10061:SF1">
    <property type="entry name" value="S-FORMYLGLUTATHIONE HYDROLASE YEIG"/>
    <property type="match status" value="1"/>
</dbReference>